<evidence type="ECO:0000259" key="9">
    <source>
        <dbReference type="Pfam" id="PF01431"/>
    </source>
</evidence>
<dbReference type="GO" id="GO:0004222">
    <property type="term" value="F:metalloendopeptidase activity"/>
    <property type="evidence" value="ECO:0007669"/>
    <property type="project" value="InterPro"/>
</dbReference>
<dbReference type="OrthoDB" id="9775677at2"/>
<evidence type="ECO:0000256" key="3">
    <source>
        <dbReference type="ARBA" id="ARBA00022670"/>
    </source>
</evidence>
<dbReference type="GO" id="GO:0005886">
    <property type="term" value="C:plasma membrane"/>
    <property type="evidence" value="ECO:0007669"/>
    <property type="project" value="TreeGrafter"/>
</dbReference>
<evidence type="ECO:0000256" key="6">
    <source>
        <dbReference type="ARBA" id="ARBA00022833"/>
    </source>
</evidence>
<evidence type="ECO:0000256" key="8">
    <source>
        <dbReference type="SAM" id="SignalP"/>
    </source>
</evidence>
<dbReference type="CDD" id="cd08662">
    <property type="entry name" value="M13"/>
    <property type="match status" value="1"/>
</dbReference>
<evidence type="ECO:0000313" key="12">
    <source>
        <dbReference type="Proteomes" id="UP000289437"/>
    </source>
</evidence>
<dbReference type="PANTHER" id="PTHR11733:SF167">
    <property type="entry name" value="FI17812P1-RELATED"/>
    <property type="match status" value="1"/>
</dbReference>
<evidence type="ECO:0000259" key="10">
    <source>
        <dbReference type="Pfam" id="PF05649"/>
    </source>
</evidence>
<gene>
    <name evidence="11" type="ORF">GRAN_4187</name>
</gene>
<dbReference type="InterPro" id="IPR000718">
    <property type="entry name" value="Peptidase_M13"/>
</dbReference>
<dbReference type="PRINTS" id="PR00786">
    <property type="entry name" value="NEPRILYSIN"/>
</dbReference>
<dbReference type="AlphaFoldDB" id="A0A4Q0SVM5"/>
<dbReference type="PANTHER" id="PTHR11733">
    <property type="entry name" value="ZINC METALLOPROTEASE FAMILY M13 NEPRILYSIN-RELATED"/>
    <property type="match status" value="1"/>
</dbReference>
<organism evidence="11 12">
    <name type="scientific">Granulicella sibirica</name>
    <dbReference type="NCBI Taxonomy" id="2479048"/>
    <lineage>
        <taxon>Bacteria</taxon>
        <taxon>Pseudomonadati</taxon>
        <taxon>Acidobacteriota</taxon>
        <taxon>Terriglobia</taxon>
        <taxon>Terriglobales</taxon>
        <taxon>Acidobacteriaceae</taxon>
        <taxon>Granulicella</taxon>
    </lineage>
</organism>
<dbReference type="Proteomes" id="UP000289437">
    <property type="component" value="Unassembled WGS sequence"/>
</dbReference>
<dbReference type="InterPro" id="IPR024079">
    <property type="entry name" value="MetalloPept_cat_dom_sf"/>
</dbReference>
<dbReference type="InterPro" id="IPR008753">
    <property type="entry name" value="Peptidase_M13_N"/>
</dbReference>
<comment type="cofactor">
    <cofactor evidence="1">
        <name>Zn(2+)</name>
        <dbReference type="ChEBI" id="CHEBI:29105"/>
    </cofactor>
</comment>
<reference evidence="11 12" key="1">
    <citation type="submission" date="2018-11" db="EMBL/GenBank/DDBJ databases">
        <authorList>
            <person name="Mardanov A.V."/>
            <person name="Ravin N.V."/>
            <person name="Dedysh S.N."/>
        </authorList>
    </citation>
    <scope>NUCLEOTIDE SEQUENCE [LARGE SCALE GENOMIC DNA]</scope>
    <source>
        <strain evidence="11 12">AF10</strain>
    </source>
</reference>
<dbReference type="SUPFAM" id="SSF55486">
    <property type="entry name" value="Metalloproteases ('zincins'), catalytic domain"/>
    <property type="match status" value="1"/>
</dbReference>
<name>A0A4Q0SVM5_9BACT</name>
<evidence type="ECO:0000313" key="11">
    <source>
        <dbReference type="EMBL" id="RXH55083.1"/>
    </source>
</evidence>
<dbReference type="PROSITE" id="PS51885">
    <property type="entry name" value="NEPRILYSIN"/>
    <property type="match status" value="1"/>
</dbReference>
<dbReference type="Pfam" id="PF05649">
    <property type="entry name" value="Peptidase_M13_N"/>
    <property type="match status" value="1"/>
</dbReference>
<comment type="caution">
    <text evidence="11">The sequence shown here is derived from an EMBL/GenBank/DDBJ whole genome shotgun (WGS) entry which is preliminary data.</text>
</comment>
<keyword evidence="3" id="KW-0645">Protease</keyword>
<keyword evidence="8" id="KW-0732">Signal</keyword>
<dbReference type="Gene3D" id="3.40.390.10">
    <property type="entry name" value="Collagenase (Catalytic Domain)"/>
    <property type="match status" value="1"/>
</dbReference>
<reference evidence="12" key="2">
    <citation type="submission" date="2019-02" db="EMBL/GenBank/DDBJ databases">
        <title>Granulicella sibirica sp. nov., a psychrotolerant acidobacterium isolated from an organic soil layer in forested tundra, West Siberia.</title>
        <authorList>
            <person name="Oshkin I.Y."/>
            <person name="Kulichevskaya I.S."/>
            <person name="Rijpstra W.I.C."/>
            <person name="Sinninghe Damste J.S."/>
            <person name="Rakitin A.L."/>
            <person name="Ravin N.V."/>
            <person name="Dedysh S.N."/>
        </authorList>
    </citation>
    <scope>NUCLEOTIDE SEQUENCE [LARGE SCALE GENOMIC DNA]</scope>
    <source>
        <strain evidence="12">AF10</strain>
    </source>
</reference>
<feature type="signal peptide" evidence="8">
    <location>
        <begin position="1"/>
        <end position="25"/>
    </location>
</feature>
<dbReference type="Pfam" id="PF01431">
    <property type="entry name" value="Peptidase_M13"/>
    <property type="match status" value="1"/>
</dbReference>
<keyword evidence="12" id="KW-1185">Reference proteome</keyword>
<dbReference type="RefSeq" id="WP_128914758.1">
    <property type="nucleotide sequence ID" value="NZ_RDSM01000003.1"/>
</dbReference>
<evidence type="ECO:0000256" key="7">
    <source>
        <dbReference type="ARBA" id="ARBA00023049"/>
    </source>
</evidence>
<feature type="chain" id="PRO_5020192770" evidence="8">
    <location>
        <begin position="26"/>
        <end position="693"/>
    </location>
</feature>
<dbReference type="InterPro" id="IPR018497">
    <property type="entry name" value="Peptidase_M13_C"/>
</dbReference>
<keyword evidence="7" id="KW-0482">Metalloprotease</keyword>
<dbReference type="GO" id="GO:0046872">
    <property type="term" value="F:metal ion binding"/>
    <property type="evidence" value="ECO:0007669"/>
    <property type="project" value="UniProtKB-KW"/>
</dbReference>
<dbReference type="InterPro" id="IPR042089">
    <property type="entry name" value="Peptidase_M13_dom_2"/>
</dbReference>
<evidence type="ECO:0000256" key="1">
    <source>
        <dbReference type="ARBA" id="ARBA00001947"/>
    </source>
</evidence>
<evidence type="ECO:0000256" key="5">
    <source>
        <dbReference type="ARBA" id="ARBA00022801"/>
    </source>
</evidence>
<keyword evidence="4" id="KW-0479">Metal-binding</keyword>
<evidence type="ECO:0000256" key="2">
    <source>
        <dbReference type="ARBA" id="ARBA00007357"/>
    </source>
</evidence>
<accession>A0A4Q0SVM5</accession>
<dbReference type="GO" id="GO:0016485">
    <property type="term" value="P:protein processing"/>
    <property type="evidence" value="ECO:0007669"/>
    <property type="project" value="TreeGrafter"/>
</dbReference>
<proteinExistence type="inferred from homology"/>
<sequence>MRLKVLSSLFLLISGLCLGQSIVSADTTPSAPTKEPKKPISFDLNAIDKTADPCSDFFQYACGNWVKANPIPPDQTRWGRFNELADRNLYTLYQDLKTAADAPKTPLQKKYGDYFAACMNEDLADKLGAKPVQPEMNAIASFTDKKAIAALDLELQKKFASEAFFGVYVSQDQVDSTKQILATNQGGLTLPDRDYYLNDDDRSKKLREQYVAHVSKMFELLGDTSDLAAKEAADVLRIETTLAKGSMARVDMRDPAKRYHIMTVAEIQALSPDFDWQKFLAGMGVGSAPTLNVASPGYVKAASDVIENESIPAIKSYLRWHGLHGAAPMLSKPFVDENFNFFAATLSGQKEQTPRWKRCTRLTDSALGEAVGQDWVKQNFPPDAKANMEKLVAALERALAEDIRTIGWMGDDTKVEARKKLDAFRQKIGYPENWRDYSKLTVQRDDLLGNSERNEIFENNRDLAKLGQPVDEKEWGMTPPTVNAYYSPSMNDINFPAGILQPPFYDNNADSAVNFGAIGVVIGHEMTHGFDDQGSKYDPHGNVRQWWTADDKKKFDERTDCEATEYSGFKVAEGQNLNGKLTLGENTADNGGIRIAFQALQEAIAQPDSNALAGYTGGKKDGYTPAQRFFVSFAQVWCGSQTEQSARVLARTDPHSTGEWRVKGTVQNFEEFGKAFGCKVGQPMMPQNACRVW</sequence>
<keyword evidence="5" id="KW-0378">Hydrolase</keyword>
<feature type="domain" description="Peptidase M13 N-terminal" evidence="10">
    <location>
        <begin position="53"/>
        <end position="431"/>
    </location>
</feature>
<feature type="domain" description="Peptidase M13 C-terminal" evidence="9">
    <location>
        <begin position="483"/>
        <end position="692"/>
    </location>
</feature>
<evidence type="ECO:0000256" key="4">
    <source>
        <dbReference type="ARBA" id="ARBA00022723"/>
    </source>
</evidence>
<dbReference type="Gene3D" id="1.10.1380.10">
    <property type="entry name" value="Neutral endopeptidase , domain2"/>
    <property type="match status" value="1"/>
</dbReference>
<comment type="similarity">
    <text evidence="2">Belongs to the peptidase M13 family.</text>
</comment>
<keyword evidence="6" id="KW-0862">Zinc</keyword>
<dbReference type="EMBL" id="RDSM01000003">
    <property type="protein sequence ID" value="RXH55083.1"/>
    <property type="molecule type" value="Genomic_DNA"/>
</dbReference>
<protein>
    <submittedName>
        <fullName evidence="11">Metallopeptidase</fullName>
    </submittedName>
</protein>